<evidence type="ECO:0000313" key="1">
    <source>
        <dbReference type="EMBL" id="OKA34568.1"/>
    </source>
</evidence>
<dbReference type="AlphaFoldDB" id="A0A1Q4L802"/>
<protein>
    <submittedName>
        <fullName evidence="1">Uncharacterized protein</fullName>
    </submittedName>
</protein>
<dbReference type="Proteomes" id="UP000186535">
    <property type="component" value="Unassembled WGS sequence"/>
</dbReference>
<accession>A0A1Q4L802</accession>
<evidence type="ECO:0000313" key="2">
    <source>
        <dbReference type="Proteomes" id="UP000186535"/>
    </source>
</evidence>
<gene>
    <name evidence="1" type="ORF">BJR07_23960</name>
</gene>
<comment type="caution">
    <text evidence="1">The sequence shown here is derived from an EMBL/GenBank/DDBJ whole genome shotgun (WGS) entry which is preliminary data.</text>
</comment>
<name>A0A1Q4L802_BACCE</name>
<sequence length="91" mass="10933">MKEIMIEVLVANELGDLKEELLIQGMIVLMDMTITMKYNTTEIILNLLIQVEKNRVGYQMRNTERNKQRTMHTFIEDIVVIDIRWRKLMMF</sequence>
<reference evidence="1 2" key="1">
    <citation type="submission" date="2016-11" db="EMBL/GenBank/DDBJ databases">
        <title>Identification of Bacillus cereus isolated from egg-white.</title>
        <authorList>
            <person name="Soni A."/>
            <person name="Oey I."/>
            <person name="Silcock P."/>
            <person name="Bremer P."/>
        </authorList>
    </citation>
    <scope>NUCLEOTIDE SEQUENCE [LARGE SCALE GENOMIC DNA]</scope>
    <source>
        <strain evidence="1 2">NZAS03</strain>
    </source>
</reference>
<organism evidence="1 2">
    <name type="scientific">Bacillus cereus</name>
    <dbReference type="NCBI Taxonomy" id="1396"/>
    <lineage>
        <taxon>Bacteria</taxon>
        <taxon>Bacillati</taxon>
        <taxon>Bacillota</taxon>
        <taxon>Bacilli</taxon>
        <taxon>Bacillales</taxon>
        <taxon>Bacillaceae</taxon>
        <taxon>Bacillus</taxon>
        <taxon>Bacillus cereus group</taxon>
    </lineage>
</organism>
<dbReference type="EMBL" id="MPON01000010">
    <property type="protein sequence ID" value="OKA34568.1"/>
    <property type="molecule type" value="Genomic_DNA"/>
</dbReference>
<proteinExistence type="predicted"/>